<dbReference type="SUPFAM" id="SSF51735">
    <property type="entry name" value="NAD(P)-binding Rossmann-fold domains"/>
    <property type="match status" value="1"/>
</dbReference>
<dbReference type="PANTHER" id="PTHR48079:SF6">
    <property type="entry name" value="NAD(P)-BINDING DOMAIN-CONTAINING PROTEIN-RELATED"/>
    <property type="match status" value="1"/>
</dbReference>
<dbReference type="Gene3D" id="3.40.50.720">
    <property type="entry name" value="NAD(P)-binding Rossmann-like Domain"/>
    <property type="match status" value="1"/>
</dbReference>
<dbReference type="GO" id="GO:0004029">
    <property type="term" value="F:aldehyde dehydrogenase (NAD+) activity"/>
    <property type="evidence" value="ECO:0007669"/>
    <property type="project" value="TreeGrafter"/>
</dbReference>
<evidence type="ECO:0000313" key="3">
    <source>
        <dbReference type="Proteomes" id="UP001358417"/>
    </source>
</evidence>
<comment type="caution">
    <text evidence="2">The sequence shown here is derived from an EMBL/GenBank/DDBJ whole genome shotgun (WGS) entry which is preliminary data.</text>
</comment>
<organism evidence="2 3">
    <name type="scientific">Exophiala bonariae</name>
    <dbReference type="NCBI Taxonomy" id="1690606"/>
    <lineage>
        <taxon>Eukaryota</taxon>
        <taxon>Fungi</taxon>
        <taxon>Dikarya</taxon>
        <taxon>Ascomycota</taxon>
        <taxon>Pezizomycotina</taxon>
        <taxon>Eurotiomycetes</taxon>
        <taxon>Chaetothyriomycetidae</taxon>
        <taxon>Chaetothyriales</taxon>
        <taxon>Herpotrichiellaceae</taxon>
        <taxon>Exophiala</taxon>
    </lineage>
</organism>
<dbReference type="InterPro" id="IPR001509">
    <property type="entry name" value="Epimerase_deHydtase"/>
</dbReference>
<reference evidence="2 3" key="1">
    <citation type="submission" date="2023-08" db="EMBL/GenBank/DDBJ databases">
        <title>Black Yeasts Isolated from many extreme environments.</title>
        <authorList>
            <person name="Coleine C."/>
            <person name="Stajich J.E."/>
            <person name="Selbmann L."/>
        </authorList>
    </citation>
    <scope>NUCLEOTIDE SEQUENCE [LARGE SCALE GENOMIC DNA]</scope>
    <source>
        <strain evidence="2 3">CCFEE 5792</strain>
    </source>
</reference>
<dbReference type="InterPro" id="IPR051783">
    <property type="entry name" value="NAD(P)-dependent_oxidoreduct"/>
</dbReference>
<dbReference type="Proteomes" id="UP001358417">
    <property type="component" value="Unassembled WGS sequence"/>
</dbReference>
<dbReference type="InterPro" id="IPR036291">
    <property type="entry name" value="NAD(P)-bd_dom_sf"/>
</dbReference>
<accession>A0AAV9NQK8</accession>
<dbReference type="GO" id="GO:0005737">
    <property type="term" value="C:cytoplasm"/>
    <property type="evidence" value="ECO:0007669"/>
    <property type="project" value="TreeGrafter"/>
</dbReference>
<dbReference type="EMBL" id="JAVRRD010000001">
    <property type="protein sequence ID" value="KAK5064634.1"/>
    <property type="molecule type" value="Genomic_DNA"/>
</dbReference>
<protein>
    <recommendedName>
        <fullName evidence="1">NAD-dependent epimerase/dehydratase domain-containing protein</fullName>
    </recommendedName>
</protein>
<dbReference type="AlphaFoldDB" id="A0AAV9NQK8"/>
<name>A0AAV9NQK8_9EURO</name>
<evidence type="ECO:0000313" key="2">
    <source>
        <dbReference type="EMBL" id="KAK5064634.1"/>
    </source>
</evidence>
<sequence>MSHRILLTGASGYLGGTLLARWTSVTLPPYEKLFALVRTQEQAVSLKQYAATPEPLFFDIRDKEAVDSAVVGNKITIVYFLVDAVNVEAQKHFIAALAEVKKSTGLDVHFLHTSGAKIFSSHAGAPIDRPLLDNEEGLYEIQKAQIPPLLAPVQQASPPPLIPSSSRAIPLAIDTNNTVIEEATAHGVRSYVFVPCVVYGKGEGFGNPISIQTVAIIRAAKATRQVLSVDPGRPIWPVCHVLDNTTLYLELLRKILAGDNPGHGRQGYYLAAAGSVAWVDLYSVIARSLKKRGVIDQDSITQASDQELEKMATALGCPKEFVALQLGGICTLSAVHGSEIGWKPTFAASHILETADEEVDWVLANL</sequence>
<dbReference type="GeneID" id="89968690"/>
<dbReference type="PANTHER" id="PTHR48079">
    <property type="entry name" value="PROTEIN YEEZ"/>
    <property type="match status" value="1"/>
</dbReference>
<dbReference type="Pfam" id="PF01370">
    <property type="entry name" value="Epimerase"/>
    <property type="match status" value="1"/>
</dbReference>
<dbReference type="RefSeq" id="XP_064711958.1">
    <property type="nucleotide sequence ID" value="XM_064844098.1"/>
</dbReference>
<feature type="domain" description="NAD-dependent epimerase/dehydratase" evidence="1">
    <location>
        <begin position="5"/>
        <end position="144"/>
    </location>
</feature>
<evidence type="ECO:0000259" key="1">
    <source>
        <dbReference type="Pfam" id="PF01370"/>
    </source>
</evidence>
<proteinExistence type="predicted"/>
<keyword evidence="3" id="KW-1185">Reference proteome</keyword>
<gene>
    <name evidence="2" type="ORF">LTR84_000468</name>
</gene>